<dbReference type="FunFam" id="3.90.79.10:FF:000068">
    <property type="entry name" value="NUDIX family hydrolase, putative"/>
    <property type="match status" value="1"/>
</dbReference>
<dbReference type="EMBL" id="LAQI01000068">
    <property type="protein sequence ID" value="KKY23326.1"/>
    <property type="molecule type" value="Genomic_DNA"/>
</dbReference>
<protein>
    <submittedName>
        <fullName evidence="4">Putative nudix family</fullName>
    </submittedName>
</protein>
<evidence type="ECO:0000259" key="3">
    <source>
        <dbReference type="PROSITE" id="PS51462"/>
    </source>
</evidence>
<dbReference type="InterPro" id="IPR000086">
    <property type="entry name" value="NUDIX_hydrolase_dom"/>
</dbReference>
<dbReference type="GO" id="GO:0080042">
    <property type="term" value="F:ADP-glucose pyrophosphohydrolase activity"/>
    <property type="evidence" value="ECO:0007669"/>
    <property type="project" value="TreeGrafter"/>
</dbReference>
<evidence type="ECO:0000313" key="4">
    <source>
        <dbReference type="EMBL" id="KKY23326.1"/>
    </source>
</evidence>
<dbReference type="CDD" id="cd03424">
    <property type="entry name" value="NUDIX_ADPRase_Nudt5_UGPPase_Nudt14"/>
    <property type="match status" value="1"/>
</dbReference>
<dbReference type="AlphaFoldDB" id="A0A0G2EMI2"/>
<name>A0A0G2EMI2_9PEZI</name>
<feature type="domain" description="Nudix hydrolase" evidence="3">
    <location>
        <begin position="367"/>
        <end position="540"/>
    </location>
</feature>
<dbReference type="SUPFAM" id="SSF48576">
    <property type="entry name" value="Terpenoid synthases"/>
    <property type="match status" value="1"/>
</dbReference>
<evidence type="ECO:0000256" key="1">
    <source>
        <dbReference type="ARBA" id="ARBA00001946"/>
    </source>
</evidence>
<proteinExistence type="predicted"/>
<dbReference type="Gene3D" id="3.90.79.10">
    <property type="entry name" value="Nucleoside Triphosphate Pyrophosphohydrolase"/>
    <property type="match status" value="1"/>
</dbReference>
<dbReference type="PANTHER" id="PTHR11839">
    <property type="entry name" value="UDP/ADP-SUGAR PYROPHOSPHATASE"/>
    <property type="match status" value="1"/>
</dbReference>
<accession>A0A0G2EMI2</accession>
<dbReference type="GO" id="GO:0080041">
    <property type="term" value="F:ADP-ribose pyrophosphohydrolase activity"/>
    <property type="evidence" value="ECO:0007669"/>
    <property type="project" value="TreeGrafter"/>
</dbReference>
<keyword evidence="2" id="KW-0378">Hydrolase</keyword>
<evidence type="ECO:0000256" key="2">
    <source>
        <dbReference type="ARBA" id="ARBA00022801"/>
    </source>
</evidence>
<sequence length="546" mass="61962">MQCSKSGLAYLGTIWMPDADEEALLVVAIWMHWVFFFDDQFDEGHLKDDPEAAKEEVLAMMAIMTDGHPVISASENPLRHMFQYSWFGFRKRASPSLQERYKKSMKDYFDGLLRQVDVISESIAVNVEEFMDFRRSTIGVYPCHELIEYAQGIELPSHVFDHKAVIELRRISSDLVCLYEDTHDTILNIRSQSARQNDVLSYRKDLALGVEHNIIHIYRKQGLSEQEAADAVEEMFNALYKGCTTRMLSRLRLTARHLFPSRIAPVRTMSSFVLPNSSPECVVNLTNDITKDQLLAFTAFKNWISTLQHSLARQQDKEHVFHDAPYKLRKIDVQACDWFSKTKLGFVKIKADVTNDRGEYLPGSIFLRGGSVGMLLILQPDDVPEHTEQDKYVILTVQPRIPAGSLSLVELPAGMLDDSGTFAGGAAKEIEEETGMKVPESQLIDLTALAVPKTEDTTGEALRQAMYPSAGGCDEFIPLFLHQRRVKRETLKEWQGKLTGIREHGEKITLKLVRLEDLWKEGGRDAKALGAWAFYEGLRKEGKIDV</sequence>
<dbReference type="Proteomes" id="UP000034182">
    <property type="component" value="Unassembled WGS sequence"/>
</dbReference>
<dbReference type="PANTHER" id="PTHR11839:SF18">
    <property type="entry name" value="NUDIX HYDROLASE DOMAIN-CONTAINING PROTEIN"/>
    <property type="match status" value="1"/>
</dbReference>
<organism evidence="4 5">
    <name type="scientific">Diplodia seriata</name>
    <dbReference type="NCBI Taxonomy" id="420778"/>
    <lineage>
        <taxon>Eukaryota</taxon>
        <taxon>Fungi</taxon>
        <taxon>Dikarya</taxon>
        <taxon>Ascomycota</taxon>
        <taxon>Pezizomycotina</taxon>
        <taxon>Dothideomycetes</taxon>
        <taxon>Dothideomycetes incertae sedis</taxon>
        <taxon>Botryosphaeriales</taxon>
        <taxon>Botryosphaeriaceae</taxon>
        <taxon>Diplodia</taxon>
    </lineage>
</organism>
<reference evidence="4 5" key="1">
    <citation type="submission" date="2015-03" db="EMBL/GenBank/DDBJ databases">
        <authorList>
            <person name="Morales-Cruz A."/>
            <person name="Amrine K.C."/>
            <person name="Cantu D."/>
        </authorList>
    </citation>
    <scope>NUCLEOTIDE SEQUENCE [LARGE SCALE GENOMIC DNA]</scope>
    <source>
        <strain evidence="4">DS831</strain>
    </source>
</reference>
<dbReference type="InterPro" id="IPR015797">
    <property type="entry name" value="NUDIX_hydrolase-like_dom_sf"/>
</dbReference>
<evidence type="ECO:0000313" key="5">
    <source>
        <dbReference type="Proteomes" id="UP000034182"/>
    </source>
</evidence>
<dbReference type="SUPFAM" id="SSF55811">
    <property type="entry name" value="Nudix"/>
    <property type="match status" value="1"/>
</dbReference>
<reference evidence="4 5" key="2">
    <citation type="submission" date="2015-05" db="EMBL/GenBank/DDBJ databases">
        <title>Distinctive expansion of gene families associated with plant cell wall degradation and secondary metabolism in the genomes of grapevine trunk pathogens.</title>
        <authorList>
            <person name="Lawrence D.P."/>
            <person name="Travadon R."/>
            <person name="Rolshausen P.E."/>
            <person name="Baumgartner K."/>
        </authorList>
    </citation>
    <scope>NUCLEOTIDE SEQUENCE [LARGE SCALE GENOMIC DNA]</scope>
    <source>
        <strain evidence="4">DS831</strain>
    </source>
</reference>
<dbReference type="InterPro" id="IPR008949">
    <property type="entry name" value="Isoprenoid_synthase_dom_sf"/>
</dbReference>
<dbReference type="Gene3D" id="1.10.600.10">
    <property type="entry name" value="Farnesyl Diphosphate Synthase"/>
    <property type="match status" value="1"/>
</dbReference>
<dbReference type="PROSITE" id="PS51462">
    <property type="entry name" value="NUDIX"/>
    <property type="match status" value="1"/>
</dbReference>
<dbReference type="Pfam" id="PF00293">
    <property type="entry name" value="NUDIX"/>
    <property type="match status" value="1"/>
</dbReference>
<gene>
    <name evidence="4" type="ORF">UCDDS831_g03057</name>
</gene>
<comment type="caution">
    <text evidence="4">The sequence shown here is derived from an EMBL/GenBank/DDBJ whole genome shotgun (WGS) entry which is preliminary data.</text>
</comment>
<dbReference type="Pfam" id="PF19086">
    <property type="entry name" value="Terpene_syn_C_2"/>
    <property type="match status" value="2"/>
</dbReference>
<comment type="cofactor">
    <cofactor evidence="1">
        <name>Mg(2+)</name>
        <dbReference type="ChEBI" id="CHEBI:18420"/>
    </cofactor>
</comment>
<dbReference type="GO" id="GO:0019693">
    <property type="term" value="P:ribose phosphate metabolic process"/>
    <property type="evidence" value="ECO:0007669"/>
    <property type="project" value="TreeGrafter"/>
</dbReference>
<dbReference type="GO" id="GO:0006753">
    <property type="term" value="P:nucleoside phosphate metabolic process"/>
    <property type="evidence" value="ECO:0007669"/>
    <property type="project" value="TreeGrafter"/>
</dbReference>